<dbReference type="PROSITE" id="PS51462">
    <property type="entry name" value="NUDIX"/>
    <property type="match status" value="1"/>
</dbReference>
<proteinExistence type="predicted"/>
<evidence type="ECO:0000256" key="2">
    <source>
        <dbReference type="ARBA" id="ARBA00001946"/>
    </source>
</evidence>
<accession>A0A4Z0FA01</accession>
<name>A0A4Z0FA01_9GAMM</name>
<keyword evidence="3" id="KW-0479">Metal-binding</keyword>
<comment type="caution">
    <text evidence="8">The sequence shown here is derived from an EMBL/GenBank/DDBJ whole genome shotgun (WGS) entry which is preliminary data.</text>
</comment>
<keyword evidence="5" id="KW-0460">Magnesium</keyword>
<evidence type="ECO:0000256" key="4">
    <source>
        <dbReference type="ARBA" id="ARBA00022801"/>
    </source>
</evidence>
<gene>
    <name evidence="8" type="ORF">E4680_06630</name>
</gene>
<evidence type="ECO:0000256" key="1">
    <source>
        <dbReference type="ARBA" id="ARBA00001936"/>
    </source>
</evidence>
<dbReference type="GO" id="GO:0010945">
    <property type="term" value="F:coenzyme A diphosphatase activity"/>
    <property type="evidence" value="ECO:0007669"/>
    <property type="project" value="InterPro"/>
</dbReference>
<protein>
    <submittedName>
        <fullName evidence="8">CoA pyrophosphatase</fullName>
    </submittedName>
</protein>
<dbReference type="AlphaFoldDB" id="A0A4Z0FA01"/>
<sequence length="247" mass="26570">MAAGLNGHIATYLGLAPRSGPALKMMRASQAESMKEPILDDIISRLANSLPAPAPACLHEFPGPLNLPLDLLPVPLERLRAASVLVPIVRDPAGSRILLTQRTAHLRHHGGQISFPGGGAEPEDVDAIQTALRESAEELGLPSDQVHVIGYLDPHVTVSGFCITPVVGFVPPDLSLQPDPNEVSEVFEVPLTFLMDPANHQRRTVQIKDRELTYHTIVYGPWNIWGATAAMIINLAEKLALVPPEGA</sequence>
<evidence type="ECO:0000256" key="6">
    <source>
        <dbReference type="ARBA" id="ARBA00023211"/>
    </source>
</evidence>
<dbReference type="NCBIfam" id="NF007980">
    <property type="entry name" value="PRK10707.1"/>
    <property type="match status" value="1"/>
</dbReference>
<comment type="cofactor">
    <cofactor evidence="2">
        <name>Mg(2+)</name>
        <dbReference type="ChEBI" id="CHEBI:18420"/>
    </cofactor>
</comment>
<dbReference type="Pfam" id="PF00293">
    <property type="entry name" value="NUDIX"/>
    <property type="match status" value="1"/>
</dbReference>
<dbReference type="OrthoDB" id="9802805at2"/>
<dbReference type="InterPro" id="IPR015797">
    <property type="entry name" value="NUDIX_hydrolase-like_dom_sf"/>
</dbReference>
<evidence type="ECO:0000256" key="3">
    <source>
        <dbReference type="ARBA" id="ARBA00022723"/>
    </source>
</evidence>
<dbReference type="GO" id="GO:0046872">
    <property type="term" value="F:metal ion binding"/>
    <property type="evidence" value="ECO:0007669"/>
    <property type="project" value="UniProtKB-KW"/>
</dbReference>
<dbReference type="PANTHER" id="PTHR12992">
    <property type="entry name" value="NUDIX HYDROLASE"/>
    <property type="match status" value="1"/>
</dbReference>
<dbReference type="Proteomes" id="UP000297890">
    <property type="component" value="Unassembled WGS sequence"/>
</dbReference>
<keyword evidence="4" id="KW-0378">Hydrolase</keyword>
<dbReference type="CDD" id="cd03426">
    <property type="entry name" value="NUDIX_CoAse_Nudt7"/>
    <property type="match status" value="1"/>
</dbReference>
<feature type="domain" description="Nudix hydrolase" evidence="7">
    <location>
        <begin position="79"/>
        <end position="211"/>
    </location>
</feature>
<keyword evidence="9" id="KW-1185">Reference proteome</keyword>
<keyword evidence="6" id="KW-0464">Manganese</keyword>
<dbReference type="InterPro" id="IPR045121">
    <property type="entry name" value="CoAse"/>
</dbReference>
<dbReference type="SUPFAM" id="SSF55811">
    <property type="entry name" value="Nudix"/>
    <property type="match status" value="1"/>
</dbReference>
<dbReference type="Gene3D" id="3.90.79.10">
    <property type="entry name" value="Nucleoside Triphosphate Pyrophosphohydrolase"/>
    <property type="match status" value="1"/>
</dbReference>
<dbReference type="PANTHER" id="PTHR12992:SF11">
    <property type="entry name" value="MITOCHONDRIAL COENZYME A DIPHOSPHATASE NUDT8"/>
    <property type="match status" value="1"/>
</dbReference>
<dbReference type="InterPro" id="IPR000086">
    <property type="entry name" value="NUDIX_hydrolase_dom"/>
</dbReference>
<evidence type="ECO:0000259" key="7">
    <source>
        <dbReference type="PROSITE" id="PS51462"/>
    </source>
</evidence>
<organism evidence="8 9">
    <name type="scientific">Candidatus Macondimonas diazotrophica</name>
    <dbReference type="NCBI Taxonomy" id="2305248"/>
    <lineage>
        <taxon>Bacteria</taxon>
        <taxon>Pseudomonadati</taxon>
        <taxon>Pseudomonadota</taxon>
        <taxon>Gammaproteobacteria</taxon>
        <taxon>Chromatiales</taxon>
        <taxon>Ectothiorhodospiraceae</taxon>
        <taxon>Candidatus Macondimonas</taxon>
    </lineage>
</organism>
<dbReference type="EMBL" id="SRIO01000006">
    <property type="protein sequence ID" value="TFZ82939.1"/>
    <property type="molecule type" value="Genomic_DNA"/>
</dbReference>
<evidence type="ECO:0000313" key="9">
    <source>
        <dbReference type="Proteomes" id="UP000297890"/>
    </source>
</evidence>
<reference evidence="8 9" key="1">
    <citation type="journal article" date="2019" name="ISME J.">
        <title>Candidatus Macondimonas diazotrophica, a novel gammaproteobacterial genus dominating crude-oil-contaminated coastal sediments.</title>
        <authorList>
            <person name="Karthikeyan S."/>
            <person name="Konstantinidis K."/>
        </authorList>
    </citation>
    <scope>NUCLEOTIDE SEQUENCE [LARGE SCALE GENOMIC DNA]</scope>
    <source>
        <strain evidence="8 9">KTK01</strain>
    </source>
</reference>
<evidence type="ECO:0000256" key="5">
    <source>
        <dbReference type="ARBA" id="ARBA00022842"/>
    </source>
</evidence>
<evidence type="ECO:0000313" key="8">
    <source>
        <dbReference type="EMBL" id="TFZ82939.1"/>
    </source>
</evidence>
<comment type="cofactor">
    <cofactor evidence="1">
        <name>Mn(2+)</name>
        <dbReference type="ChEBI" id="CHEBI:29035"/>
    </cofactor>
</comment>